<reference evidence="3 4" key="1">
    <citation type="submission" date="2017-04" db="EMBL/GenBank/DDBJ databases">
        <authorList>
            <person name="Afonso C.L."/>
            <person name="Miller P.J."/>
            <person name="Scott M.A."/>
            <person name="Spackman E."/>
            <person name="Goraichik I."/>
            <person name="Dimitrov K.M."/>
            <person name="Suarez D.L."/>
            <person name="Swayne D.E."/>
        </authorList>
    </citation>
    <scope>NUCLEOTIDE SEQUENCE [LARGE SCALE GENOMIC DNA]</scope>
</reference>
<dbReference type="OrthoDB" id="4951845at2759"/>
<name>A0A1X7QZI6_9SACH</name>
<keyword evidence="3" id="KW-0418">Kinase</keyword>
<evidence type="ECO:0000313" key="4">
    <source>
        <dbReference type="Proteomes" id="UP000196158"/>
    </source>
</evidence>
<evidence type="ECO:0000313" key="3">
    <source>
        <dbReference type="EMBL" id="SMN18620.1"/>
    </source>
</evidence>
<dbReference type="Pfam" id="PF00134">
    <property type="entry name" value="Cyclin_N"/>
    <property type="match status" value="1"/>
</dbReference>
<dbReference type="GO" id="GO:0006357">
    <property type="term" value="P:regulation of transcription by RNA polymerase II"/>
    <property type="evidence" value="ECO:0007669"/>
    <property type="project" value="InterPro"/>
</dbReference>
<dbReference type="STRING" id="1789683.A0A1X7QZI6"/>
<keyword evidence="4" id="KW-1185">Reference proteome</keyword>
<dbReference type="EMBL" id="FXLY01000002">
    <property type="protein sequence ID" value="SMN18620.1"/>
    <property type="molecule type" value="Genomic_DNA"/>
</dbReference>
<dbReference type="AlphaFoldDB" id="A0A1X7QZI6"/>
<dbReference type="Proteomes" id="UP000196158">
    <property type="component" value="Unassembled WGS sequence"/>
</dbReference>
<accession>A0A1X7QZI6</accession>
<dbReference type="Gene3D" id="1.10.472.10">
    <property type="entry name" value="Cyclin-like"/>
    <property type="match status" value="2"/>
</dbReference>
<dbReference type="GO" id="GO:0016538">
    <property type="term" value="F:cyclin-dependent protein serine/threonine kinase regulator activity"/>
    <property type="evidence" value="ECO:0007669"/>
    <property type="project" value="InterPro"/>
</dbReference>
<keyword evidence="1" id="KW-0195">Cyclin</keyword>
<comment type="similarity">
    <text evidence="1">Belongs to the cyclin family.</text>
</comment>
<gene>
    <name evidence="3" type="ORF">KASA_0Q11319G</name>
</gene>
<keyword evidence="3" id="KW-0808">Transferase</keyword>
<dbReference type="InterPro" id="IPR036915">
    <property type="entry name" value="Cyclin-like_sf"/>
</dbReference>
<dbReference type="SMART" id="SM00385">
    <property type="entry name" value="CYCLIN"/>
    <property type="match status" value="1"/>
</dbReference>
<dbReference type="CDD" id="cd20546">
    <property type="entry name" value="CYCLIN_SpCG1C_ScCTK2-like_rpt2"/>
    <property type="match status" value="1"/>
</dbReference>
<dbReference type="SUPFAM" id="SSF47954">
    <property type="entry name" value="Cyclin-like"/>
    <property type="match status" value="2"/>
</dbReference>
<dbReference type="InterPro" id="IPR013763">
    <property type="entry name" value="Cyclin-like_dom"/>
</dbReference>
<organism evidence="3 4">
    <name type="scientific">Maudiozyma saulgeensis</name>
    <dbReference type="NCBI Taxonomy" id="1789683"/>
    <lineage>
        <taxon>Eukaryota</taxon>
        <taxon>Fungi</taxon>
        <taxon>Dikarya</taxon>
        <taxon>Ascomycota</taxon>
        <taxon>Saccharomycotina</taxon>
        <taxon>Saccharomycetes</taxon>
        <taxon>Saccharomycetales</taxon>
        <taxon>Saccharomycetaceae</taxon>
        <taxon>Maudiozyma</taxon>
    </lineage>
</organism>
<dbReference type="GO" id="GO:0016301">
    <property type="term" value="F:kinase activity"/>
    <property type="evidence" value="ECO:0007669"/>
    <property type="project" value="UniProtKB-KW"/>
</dbReference>
<sequence length="334" mass="39016">MSSSFEAELILSRPYLTRKQISRAQKNTISDLRTYSQKKLLIIKYLSDMCVQLKLPRKTLETAIYYYERYHLFNAFETELIHLLATSCLVLSCKQTETLKKINEICQVSYKVRKISKVNQDMMETFKKRICQTELRILESCSFDYRVNNFLHIDEYIIKIGKSLQLESKVCHLAWLIAYDVLKSDVLLIIPQHSIAIAILKISVELFNLKNDNNGNEENSSKWSNVDYSYFETNENSVNEAYFEISNFYINTFDICDLQGNIPHDYPHIGIESFIELKQTAGSQTGLDELPNDDIDRDPFLCNSRNSSVRERRHVLSSRLVIEEYNSINNIQHK</sequence>
<evidence type="ECO:0000256" key="1">
    <source>
        <dbReference type="RuleBase" id="RU000383"/>
    </source>
</evidence>
<proteinExistence type="inferred from homology"/>
<evidence type="ECO:0000259" key="2">
    <source>
        <dbReference type="SMART" id="SM00385"/>
    </source>
</evidence>
<dbReference type="InterPro" id="IPR006671">
    <property type="entry name" value="Cyclin_N"/>
</dbReference>
<dbReference type="InterPro" id="IPR043198">
    <property type="entry name" value="Cyclin/Ssn8"/>
</dbReference>
<dbReference type="PANTHER" id="PTHR10026">
    <property type="entry name" value="CYCLIN"/>
    <property type="match status" value="1"/>
</dbReference>
<feature type="domain" description="Cyclin-like" evidence="2">
    <location>
        <begin position="44"/>
        <end position="139"/>
    </location>
</feature>
<protein>
    <submittedName>
        <fullName evidence="3">Similar to Saccharomyces cerevisiae YJL006C CTK2 Beta subunit of C-terminal domain kinase I (CTDK-I)</fullName>
    </submittedName>
</protein>